<comment type="caution">
    <text evidence="2">The sequence shown here is derived from an EMBL/GenBank/DDBJ whole genome shotgun (WGS) entry which is preliminary data.</text>
</comment>
<name>A0A8H7V677_9FUNG</name>
<feature type="compositionally biased region" description="Polar residues" evidence="1">
    <location>
        <begin position="17"/>
        <end position="26"/>
    </location>
</feature>
<evidence type="ECO:0000313" key="2">
    <source>
        <dbReference type="EMBL" id="KAG2204878.1"/>
    </source>
</evidence>
<dbReference type="Proteomes" id="UP000650833">
    <property type="component" value="Unassembled WGS sequence"/>
</dbReference>
<dbReference type="EMBL" id="JAEPRC010000187">
    <property type="protein sequence ID" value="KAG2204878.1"/>
    <property type="molecule type" value="Genomic_DNA"/>
</dbReference>
<protein>
    <submittedName>
        <fullName evidence="2">Uncharacterized protein</fullName>
    </submittedName>
</protein>
<gene>
    <name evidence="2" type="ORF">INT46_009298</name>
</gene>
<keyword evidence="3" id="KW-1185">Reference proteome</keyword>
<proteinExistence type="predicted"/>
<evidence type="ECO:0000256" key="1">
    <source>
        <dbReference type="SAM" id="MobiDB-lite"/>
    </source>
</evidence>
<reference evidence="2" key="1">
    <citation type="submission" date="2020-12" db="EMBL/GenBank/DDBJ databases">
        <title>Metabolic potential, ecology and presence of endohyphal bacteria is reflected in genomic diversity of Mucoromycotina.</title>
        <authorList>
            <person name="Muszewska A."/>
            <person name="Okrasinska A."/>
            <person name="Steczkiewicz K."/>
            <person name="Drgas O."/>
            <person name="Orlowska M."/>
            <person name="Perlinska-Lenart U."/>
            <person name="Aleksandrzak-Piekarczyk T."/>
            <person name="Szatraj K."/>
            <person name="Zielenkiewicz U."/>
            <person name="Pilsyk S."/>
            <person name="Malc E."/>
            <person name="Mieczkowski P."/>
            <person name="Kruszewska J.S."/>
            <person name="Biernat P."/>
            <person name="Pawlowska J."/>
        </authorList>
    </citation>
    <scope>NUCLEOTIDE SEQUENCE</scope>
    <source>
        <strain evidence="2">CBS 226.32</strain>
    </source>
</reference>
<evidence type="ECO:0000313" key="3">
    <source>
        <dbReference type="Proteomes" id="UP000650833"/>
    </source>
</evidence>
<accession>A0A8H7V677</accession>
<organism evidence="2 3">
    <name type="scientific">Mucor plumbeus</name>
    <dbReference type="NCBI Taxonomy" id="97098"/>
    <lineage>
        <taxon>Eukaryota</taxon>
        <taxon>Fungi</taxon>
        <taxon>Fungi incertae sedis</taxon>
        <taxon>Mucoromycota</taxon>
        <taxon>Mucoromycotina</taxon>
        <taxon>Mucoromycetes</taxon>
        <taxon>Mucorales</taxon>
        <taxon>Mucorineae</taxon>
        <taxon>Mucoraceae</taxon>
        <taxon>Mucor</taxon>
    </lineage>
</organism>
<sequence length="196" mass="22364">MSTQSKKKQRISDYPTGITNPLPTISNNSNKKLQHNLEEGAGILLPHLKQEMEYKMRRKIKVCIEININIGELKQNCQSLKQLEKGLATDVERKSNLPATTIQNFLLRYNNNIKTNLEPTPIDKISLIDLTRDQKRNLFDSEQELFKEGQDSFKKNPPKAAITDFVKLNIIEDHDPAATTEIMLMDDAEVDDALDT</sequence>
<feature type="region of interest" description="Disordered" evidence="1">
    <location>
        <begin position="1"/>
        <end position="26"/>
    </location>
</feature>
<dbReference type="AlphaFoldDB" id="A0A8H7V677"/>